<evidence type="ECO:0000259" key="2">
    <source>
        <dbReference type="Pfam" id="PF05922"/>
    </source>
</evidence>
<dbReference type="AlphaFoldDB" id="A0A6P6UNV8"/>
<evidence type="ECO:0000313" key="3">
    <source>
        <dbReference type="Proteomes" id="UP001652660"/>
    </source>
</evidence>
<dbReference type="InterPro" id="IPR010259">
    <property type="entry name" value="S8pro/Inhibitor_I9"/>
</dbReference>
<evidence type="ECO:0000256" key="1">
    <source>
        <dbReference type="SAM" id="SignalP"/>
    </source>
</evidence>
<dbReference type="GeneID" id="113713020"/>
<keyword evidence="1" id="KW-0732">Signal</keyword>
<keyword evidence="3" id="KW-1185">Reference proteome</keyword>
<dbReference type="PANTHER" id="PTHR48222">
    <property type="entry name" value="PROTEINASE INHIBITOR, PROPEPTIDE"/>
    <property type="match status" value="1"/>
</dbReference>
<sequence length="124" mass="13534">MLKGLGKHSTSPSNIAVWFLFLSMSISLAAKVAFADSEKKVYIVFMDRPIGQDLRDYAIQILSSVLGSHKAAEEALGYVYRRVGPGFSGRLTPEQATRLQFQPGVVYVKESEVYEMDPGGAASS</sequence>
<protein>
    <submittedName>
        <fullName evidence="4">Subtilisin-like protease SBT3.9 isoform X1</fullName>
    </submittedName>
</protein>
<dbReference type="Pfam" id="PF05922">
    <property type="entry name" value="Inhibitor_I9"/>
    <property type="match status" value="1"/>
</dbReference>
<feature type="chain" id="PRO_5027818592" evidence="1">
    <location>
        <begin position="31"/>
        <end position="124"/>
    </location>
</feature>
<dbReference type="RefSeq" id="XP_027092515.1">
    <property type="nucleotide sequence ID" value="XM_027236714.2"/>
</dbReference>
<dbReference type="PANTHER" id="PTHR48222:SF4">
    <property type="entry name" value="PROTEINASE INHIBITOR, PROPEPTIDE"/>
    <property type="match status" value="1"/>
</dbReference>
<accession>A0A6P6UNV8</accession>
<proteinExistence type="predicted"/>
<dbReference type="InterPro" id="IPR037045">
    <property type="entry name" value="S8pro/Inhibitor_I9_sf"/>
</dbReference>
<organism evidence="3 4">
    <name type="scientific">Coffea arabica</name>
    <name type="common">Arabian coffee</name>
    <dbReference type="NCBI Taxonomy" id="13443"/>
    <lineage>
        <taxon>Eukaryota</taxon>
        <taxon>Viridiplantae</taxon>
        <taxon>Streptophyta</taxon>
        <taxon>Embryophyta</taxon>
        <taxon>Tracheophyta</taxon>
        <taxon>Spermatophyta</taxon>
        <taxon>Magnoliopsida</taxon>
        <taxon>eudicotyledons</taxon>
        <taxon>Gunneridae</taxon>
        <taxon>Pentapetalae</taxon>
        <taxon>asterids</taxon>
        <taxon>lamiids</taxon>
        <taxon>Gentianales</taxon>
        <taxon>Rubiaceae</taxon>
        <taxon>Ixoroideae</taxon>
        <taxon>Gardenieae complex</taxon>
        <taxon>Bertiereae - Coffeeae clade</taxon>
        <taxon>Coffeeae</taxon>
        <taxon>Coffea</taxon>
    </lineage>
</organism>
<feature type="domain" description="Inhibitor I9" evidence="2">
    <location>
        <begin position="41"/>
        <end position="116"/>
    </location>
</feature>
<evidence type="ECO:0000313" key="4">
    <source>
        <dbReference type="RefSeq" id="XP_027092515.1"/>
    </source>
</evidence>
<gene>
    <name evidence="4" type="primary">LOC113713020</name>
</gene>
<dbReference type="Gene3D" id="3.30.70.80">
    <property type="entry name" value="Peptidase S8 propeptide/proteinase inhibitor I9"/>
    <property type="match status" value="1"/>
</dbReference>
<feature type="signal peptide" evidence="1">
    <location>
        <begin position="1"/>
        <end position="30"/>
    </location>
</feature>
<reference evidence="3" key="1">
    <citation type="journal article" date="2025" name="Foods">
        <title>Unveiling the Microbial Signatures of Arabica Coffee Cherries: Insights into Ripeness Specific Diversity, Functional Traits, and Implications for Quality and Safety.</title>
        <authorList>
            <consortium name="RefSeq"/>
            <person name="Tenea G.N."/>
            <person name="Cifuentes V."/>
            <person name="Reyes P."/>
            <person name="Cevallos-Vallejos M."/>
        </authorList>
    </citation>
    <scope>NUCLEOTIDE SEQUENCE [LARGE SCALE GENOMIC DNA]</scope>
</reference>
<name>A0A6P6UNV8_COFAR</name>
<reference evidence="4" key="2">
    <citation type="submission" date="2025-08" db="UniProtKB">
        <authorList>
            <consortium name="RefSeq"/>
        </authorList>
    </citation>
    <scope>IDENTIFICATION</scope>
    <source>
        <tissue evidence="4">Leaves</tissue>
    </source>
</reference>
<dbReference type="Proteomes" id="UP001652660">
    <property type="component" value="Chromosome 10e"/>
</dbReference>